<evidence type="ECO:0000313" key="3">
    <source>
        <dbReference type="EMBL" id="UGO51215.1"/>
    </source>
</evidence>
<evidence type="ECO:0000256" key="2">
    <source>
        <dbReference type="SAM" id="MobiDB-lite"/>
    </source>
</evidence>
<organism evidence="3 4">
    <name type="scientific">Bacillus phage vB_BanS_Skywalker</name>
    <dbReference type="NCBI Taxonomy" id="2894789"/>
    <lineage>
        <taxon>Viruses</taxon>
        <taxon>Duplodnaviria</taxon>
        <taxon>Heunggongvirae</taxon>
        <taxon>Uroviricota</taxon>
        <taxon>Caudoviricetes</taxon>
        <taxon>Joanripponvirinae</taxon>
        <taxon>Tsamsavirus</taxon>
        <taxon>Tsamsavirus skywalker</taxon>
    </lineage>
</organism>
<keyword evidence="4" id="KW-1185">Reference proteome</keyword>
<dbReference type="Proteomes" id="UP000828101">
    <property type="component" value="Segment"/>
</dbReference>
<feature type="compositionally biased region" description="Basic and acidic residues" evidence="2">
    <location>
        <begin position="269"/>
        <end position="332"/>
    </location>
</feature>
<keyword evidence="1" id="KW-0175">Coiled coil</keyword>
<sequence>MGKRVDFQTSISDVKQVHPLFSTCKVRTLYTGQNRNMSNITREAVERALPTIYNIPIVGEFSMEAKDYKGHGGKIDLDTYKYVHTTKPYGVVPESATFSWEKVKGADGTTREYLVIEGCYLWTGRYEEAFSVVERGKGQSMEIEVVDGEWVEKDNSYRIDDFIFSALCILGDETEPAFEDANITAYSFEDKDSFKSEFAQMKEEFAQMMNELKNSLNTNKEVINLTLEQLLEKYSVSVEDLTEAGVAIEGLEGESLETVISDFAKKKKKDDEEKDKKPEDNKDGDKKPADDKEKQQEDKKDSKPEDEKKPVDDKEKVPADEKKPADKEKPVVDEEEEKKKKKAKKEKGKFSNEEDQADYDELLASYNSIVAENKQLKAFKKAVEDAEHETKVSDAIAELGLTDEDEGVAEIKENAREFTLEQVQEKCYSILGRKAFANKQNFSHKKENTSIRLPLGNDKNEDTPKPYGGLFEKHLGK</sequence>
<reference evidence="3 4" key="1">
    <citation type="submission" date="2021-10" db="EMBL/GenBank/DDBJ databases">
        <authorList>
            <person name="James R."/>
            <person name="Lavering E.D."/>
            <person name="Fairholm J.D."/>
            <person name="Ogilvie B.H."/>
            <person name="Thurgood T.L."/>
            <person name="Hyer A."/>
            <person name="Robison R.A."/>
            <person name="Grose J.H."/>
        </authorList>
    </citation>
    <scope>NUCLEOTIDE SEQUENCE [LARGE SCALE GENOMIC DNA]</scope>
</reference>
<protein>
    <recommendedName>
        <fullName evidence="5">Prohead protease</fullName>
    </recommendedName>
</protein>
<proteinExistence type="predicted"/>
<gene>
    <name evidence="3" type="ORF">SKYWALKER_58</name>
</gene>
<feature type="region of interest" description="Disordered" evidence="2">
    <location>
        <begin position="265"/>
        <end position="356"/>
    </location>
</feature>
<name>A0AAE8YUV9_9CAUD</name>
<feature type="region of interest" description="Disordered" evidence="2">
    <location>
        <begin position="443"/>
        <end position="477"/>
    </location>
</feature>
<dbReference type="EMBL" id="OK499994">
    <property type="protein sequence ID" value="UGO51215.1"/>
    <property type="molecule type" value="Genomic_DNA"/>
</dbReference>
<accession>A0AAE8YUV9</accession>
<evidence type="ECO:0008006" key="5">
    <source>
        <dbReference type="Google" id="ProtNLM"/>
    </source>
</evidence>
<evidence type="ECO:0000313" key="4">
    <source>
        <dbReference type="Proteomes" id="UP000828101"/>
    </source>
</evidence>
<evidence type="ECO:0000256" key="1">
    <source>
        <dbReference type="SAM" id="Coils"/>
    </source>
</evidence>
<feature type="coiled-coil region" evidence="1">
    <location>
        <begin position="191"/>
        <end position="233"/>
    </location>
</feature>